<keyword evidence="3" id="KW-1185">Reference proteome</keyword>
<dbReference type="RefSeq" id="WP_206725912.1">
    <property type="nucleotide sequence ID" value="NZ_CP071090.1"/>
</dbReference>
<sequence length="133" mass="14780">MLRIRPEQLKALSAEVLQRRGAKVARYVEERLRASGHDASSAAEEAARVVSAGRAYGLVSEADLLALAELAERYALPWEASDATRWMHRRMVDPLLDDASERLALLREAVEAKERAQSRIAAARAEFLGRKTP</sequence>
<gene>
    <name evidence="2" type="ORF">JY651_05115</name>
</gene>
<feature type="coiled-coil region" evidence="1">
    <location>
        <begin position="96"/>
        <end position="126"/>
    </location>
</feature>
<dbReference type="EMBL" id="CP071090">
    <property type="protein sequence ID" value="QSQ24346.1"/>
    <property type="molecule type" value="Genomic_DNA"/>
</dbReference>
<accession>A0ABX7P223</accession>
<dbReference type="Proteomes" id="UP000662747">
    <property type="component" value="Chromosome"/>
</dbReference>
<protein>
    <submittedName>
        <fullName evidence="2">Uncharacterized protein</fullName>
    </submittedName>
</protein>
<name>A0ABX7P223_9BACT</name>
<evidence type="ECO:0000313" key="3">
    <source>
        <dbReference type="Proteomes" id="UP000662747"/>
    </source>
</evidence>
<evidence type="ECO:0000256" key="1">
    <source>
        <dbReference type="SAM" id="Coils"/>
    </source>
</evidence>
<keyword evidence="1" id="KW-0175">Coiled coil</keyword>
<evidence type="ECO:0000313" key="2">
    <source>
        <dbReference type="EMBL" id="QSQ24346.1"/>
    </source>
</evidence>
<organism evidence="2 3">
    <name type="scientific">Pyxidicoccus parkwayensis</name>
    <dbReference type="NCBI Taxonomy" id="2813578"/>
    <lineage>
        <taxon>Bacteria</taxon>
        <taxon>Pseudomonadati</taxon>
        <taxon>Myxococcota</taxon>
        <taxon>Myxococcia</taxon>
        <taxon>Myxococcales</taxon>
        <taxon>Cystobacterineae</taxon>
        <taxon>Myxococcaceae</taxon>
        <taxon>Pyxidicoccus</taxon>
    </lineage>
</organism>
<proteinExistence type="predicted"/>
<reference evidence="2 3" key="1">
    <citation type="submission" date="2021-02" db="EMBL/GenBank/DDBJ databases">
        <title>De Novo genome assembly of isolated myxobacteria.</title>
        <authorList>
            <person name="Stevens D.C."/>
        </authorList>
    </citation>
    <scope>NUCLEOTIDE SEQUENCE [LARGE SCALE GENOMIC DNA]</scope>
    <source>
        <strain evidence="3">SCPEA02</strain>
    </source>
</reference>